<evidence type="ECO:0000313" key="2">
    <source>
        <dbReference type="EMBL" id="KAK2555879.1"/>
    </source>
</evidence>
<comment type="caution">
    <text evidence="2">The sequence shown here is derived from an EMBL/GenBank/DDBJ whole genome shotgun (WGS) entry which is preliminary data.</text>
</comment>
<dbReference type="EMBL" id="JARQWQ010000060">
    <property type="protein sequence ID" value="KAK2555879.1"/>
    <property type="molecule type" value="Genomic_DNA"/>
</dbReference>
<evidence type="ECO:0000313" key="3">
    <source>
        <dbReference type="Proteomes" id="UP001249851"/>
    </source>
</evidence>
<name>A0AAD9Q799_ACRCE</name>
<gene>
    <name evidence="2" type="ORF">P5673_022541</name>
</gene>
<organism evidence="2 3">
    <name type="scientific">Acropora cervicornis</name>
    <name type="common">Staghorn coral</name>
    <dbReference type="NCBI Taxonomy" id="6130"/>
    <lineage>
        <taxon>Eukaryota</taxon>
        <taxon>Metazoa</taxon>
        <taxon>Cnidaria</taxon>
        <taxon>Anthozoa</taxon>
        <taxon>Hexacorallia</taxon>
        <taxon>Scleractinia</taxon>
        <taxon>Astrocoeniina</taxon>
        <taxon>Acroporidae</taxon>
        <taxon>Acropora</taxon>
    </lineage>
</organism>
<feature type="region of interest" description="Disordered" evidence="1">
    <location>
        <begin position="51"/>
        <end position="81"/>
    </location>
</feature>
<reference evidence="2" key="1">
    <citation type="journal article" date="2023" name="G3 (Bethesda)">
        <title>Whole genome assembly and annotation of the endangered Caribbean coral Acropora cervicornis.</title>
        <authorList>
            <person name="Selwyn J.D."/>
            <person name="Vollmer S.V."/>
        </authorList>
    </citation>
    <scope>NUCLEOTIDE SEQUENCE</scope>
    <source>
        <strain evidence="2">K2</strain>
    </source>
</reference>
<dbReference type="Proteomes" id="UP001249851">
    <property type="component" value="Unassembled WGS sequence"/>
</dbReference>
<dbReference type="AlphaFoldDB" id="A0AAD9Q799"/>
<evidence type="ECO:0000256" key="1">
    <source>
        <dbReference type="SAM" id="MobiDB-lite"/>
    </source>
</evidence>
<sequence>MANVQCPAGQGAPAHAALPVAQEIQPADELPAHGVQAAGGVAQVVQRGFTGCRTRGSVNSTSRGTSTSTSYGTKERDDPLPWREESHVQIELAADASQTGWEGVISTPVK</sequence>
<protein>
    <submittedName>
        <fullName evidence="2">Uncharacterized protein</fullName>
    </submittedName>
</protein>
<feature type="compositionally biased region" description="Low complexity" evidence="1">
    <location>
        <begin position="53"/>
        <end position="72"/>
    </location>
</feature>
<keyword evidence="3" id="KW-1185">Reference proteome</keyword>
<reference evidence="2" key="2">
    <citation type="journal article" date="2023" name="Science">
        <title>Genomic signatures of disease resistance in endangered staghorn corals.</title>
        <authorList>
            <person name="Vollmer S.V."/>
            <person name="Selwyn J.D."/>
            <person name="Despard B.A."/>
            <person name="Roesel C.L."/>
        </authorList>
    </citation>
    <scope>NUCLEOTIDE SEQUENCE</scope>
    <source>
        <strain evidence="2">K2</strain>
    </source>
</reference>
<accession>A0AAD9Q799</accession>
<proteinExistence type="predicted"/>